<proteinExistence type="predicted"/>
<protein>
    <submittedName>
        <fullName evidence="1">7222_t:CDS:1</fullName>
    </submittedName>
</protein>
<accession>A0ACA9MN23</accession>
<gene>
    <name evidence="1" type="ORF">ACOLOM_LOCUS6628</name>
</gene>
<evidence type="ECO:0000313" key="1">
    <source>
        <dbReference type="EMBL" id="CAG8599413.1"/>
    </source>
</evidence>
<keyword evidence="2" id="KW-1185">Reference proteome</keyword>
<reference evidence="1" key="1">
    <citation type="submission" date="2021-06" db="EMBL/GenBank/DDBJ databases">
        <authorList>
            <person name="Kallberg Y."/>
            <person name="Tangrot J."/>
            <person name="Rosling A."/>
        </authorList>
    </citation>
    <scope>NUCLEOTIDE SEQUENCE</scope>
    <source>
        <strain evidence="1">CL356</strain>
    </source>
</reference>
<evidence type="ECO:0000313" key="2">
    <source>
        <dbReference type="Proteomes" id="UP000789525"/>
    </source>
</evidence>
<dbReference type="Proteomes" id="UP000789525">
    <property type="component" value="Unassembled WGS sequence"/>
</dbReference>
<dbReference type="EMBL" id="CAJVPT010013828">
    <property type="protein sequence ID" value="CAG8599413.1"/>
    <property type="molecule type" value="Genomic_DNA"/>
</dbReference>
<comment type="caution">
    <text evidence="1">The sequence shown here is derived from an EMBL/GenBank/DDBJ whole genome shotgun (WGS) entry which is preliminary data.</text>
</comment>
<sequence>MSYEFCDEYFKNIGNLLESGTNSDVIIQAGEGNTYKEFPDPVGLLQMVLQHKACNSFRNAFIKTTYEDVDILKKDPYGLLQLILQHEACAAHRDPFIKAILMDVNVIKKDLARILQITYANEACTTLRDSCVLISCIEAITFFESPSFLKLNANNINEILLWDFINLEEIRIWNYLLKWGAAQSSLDLNNRNEWTTDDFQKLRDILQRLVPFIRWFQIPAADFRKEMKLFKCILPEELFLDVVGYSLDPTSSPNTVILPPRIYSSLINKDQFQVITDQINKRSAGEYKGYFRLLYRASRDGFEADEFHKLCDDKGATIFLAKCQGFDKIIGGYNPFSWKAYSLRTSLYERSWEDTKESFLFTLDGLSLDHVAYPDQDSKYAVSYSNNSGPCFGRVLSFFSRGDK</sequence>
<organism evidence="1 2">
    <name type="scientific">Acaulospora colombiana</name>
    <dbReference type="NCBI Taxonomy" id="27376"/>
    <lineage>
        <taxon>Eukaryota</taxon>
        <taxon>Fungi</taxon>
        <taxon>Fungi incertae sedis</taxon>
        <taxon>Mucoromycota</taxon>
        <taxon>Glomeromycotina</taxon>
        <taxon>Glomeromycetes</taxon>
        <taxon>Diversisporales</taxon>
        <taxon>Acaulosporaceae</taxon>
        <taxon>Acaulospora</taxon>
    </lineage>
</organism>
<name>A0ACA9MN23_9GLOM</name>
<feature type="non-terminal residue" evidence="1">
    <location>
        <position position="404"/>
    </location>
</feature>